<organism evidence="1 2">
    <name type="scientific">Pararobbsia alpina</name>
    <dbReference type="NCBI Taxonomy" id="621374"/>
    <lineage>
        <taxon>Bacteria</taxon>
        <taxon>Pseudomonadati</taxon>
        <taxon>Pseudomonadota</taxon>
        <taxon>Betaproteobacteria</taxon>
        <taxon>Burkholderiales</taxon>
        <taxon>Burkholderiaceae</taxon>
        <taxon>Pararobbsia</taxon>
    </lineage>
</organism>
<sequence length="99" mass="11176">MGAFQTAQRRFPTLQNCGSYPPIDSARFWLNEGILRLPSGGSQRYQEMAKRGQYFARLATRLNLAPAELDAYLIDNAISDAAHEIELTEQRPQMALFAK</sequence>
<evidence type="ECO:0000313" key="1">
    <source>
        <dbReference type="EMBL" id="CAB3807809.1"/>
    </source>
</evidence>
<dbReference type="Proteomes" id="UP000494115">
    <property type="component" value="Unassembled WGS sequence"/>
</dbReference>
<dbReference type="EMBL" id="CADIKM010000110">
    <property type="protein sequence ID" value="CAB3807809.1"/>
    <property type="molecule type" value="Genomic_DNA"/>
</dbReference>
<keyword evidence="2" id="KW-1185">Reference proteome</keyword>
<reference evidence="1 2" key="1">
    <citation type="submission" date="2020-04" db="EMBL/GenBank/DDBJ databases">
        <authorList>
            <person name="De Canck E."/>
        </authorList>
    </citation>
    <scope>NUCLEOTIDE SEQUENCE [LARGE SCALE GENOMIC DNA]</scope>
    <source>
        <strain evidence="1 2">LMG 28138</strain>
    </source>
</reference>
<dbReference type="AlphaFoldDB" id="A0A6S7BY26"/>
<proteinExistence type="predicted"/>
<name>A0A6S7BY26_9BURK</name>
<protein>
    <submittedName>
        <fullName evidence="1">Uncharacterized protein</fullName>
    </submittedName>
</protein>
<accession>A0A6S7BY26</accession>
<evidence type="ECO:0000313" key="2">
    <source>
        <dbReference type="Proteomes" id="UP000494115"/>
    </source>
</evidence>
<gene>
    <name evidence="1" type="ORF">LMG28138_05971</name>
</gene>